<protein>
    <submittedName>
        <fullName evidence="2">Uncharacterized protein</fullName>
    </submittedName>
</protein>
<dbReference type="EMBL" id="CAJMWS010000464">
    <property type="protein sequence ID" value="CAE6445893.1"/>
    <property type="molecule type" value="Genomic_DNA"/>
</dbReference>
<gene>
    <name evidence="2" type="ORF">RDB_LOCUS138055</name>
</gene>
<reference evidence="2" key="1">
    <citation type="submission" date="2021-01" db="EMBL/GenBank/DDBJ databases">
        <authorList>
            <person name="Kaushik A."/>
        </authorList>
    </citation>
    <scope>NUCLEOTIDE SEQUENCE</scope>
    <source>
        <strain evidence="2">AG1-1C</strain>
    </source>
</reference>
<evidence type="ECO:0000313" key="2">
    <source>
        <dbReference type="EMBL" id="CAE6445893.1"/>
    </source>
</evidence>
<organism evidence="2 3">
    <name type="scientific">Rhizoctonia solani</name>
    <dbReference type="NCBI Taxonomy" id="456999"/>
    <lineage>
        <taxon>Eukaryota</taxon>
        <taxon>Fungi</taxon>
        <taxon>Dikarya</taxon>
        <taxon>Basidiomycota</taxon>
        <taxon>Agaricomycotina</taxon>
        <taxon>Agaricomycetes</taxon>
        <taxon>Cantharellales</taxon>
        <taxon>Ceratobasidiaceae</taxon>
        <taxon>Rhizoctonia</taxon>
    </lineage>
</organism>
<keyword evidence="1" id="KW-0812">Transmembrane</keyword>
<evidence type="ECO:0000313" key="3">
    <source>
        <dbReference type="Proteomes" id="UP000663846"/>
    </source>
</evidence>
<feature type="transmembrane region" description="Helical" evidence="1">
    <location>
        <begin position="52"/>
        <end position="70"/>
    </location>
</feature>
<keyword evidence="1" id="KW-1133">Transmembrane helix</keyword>
<dbReference type="AlphaFoldDB" id="A0A8H3GER2"/>
<feature type="transmembrane region" description="Helical" evidence="1">
    <location>
        <begin position="440"/>
        <end position="460"/>
    </location>
</feature>
<feature type="transmembrane region" description="Helical" evidence="1">
    <location>
        <begin position="91"/>
        <end position="113"/>
    </location>
</feature>
<sequence length="513" mass="57150">MIVLHYMNNHPFNTTDHRPFVQAVGTELLTPFSLTQSDIVTLLSTLIMVQKWALMWWAAPLCWPIAILLMERRGLHRRDLNALIKYRIITPSTYIASLPTFIVGTLLLASLAANLSSPLLAGSIAWSPQNTPIHRLSTNTIQFLAAQDASGSVVLGPFFDLYMKSQTWRQELAQRGGSLVGIAWQRGPEKGIFKRVSNFVEPLAINSTIETVILPYFATHSIEWIRKESDLPVFVRNLQPEHAMNKSLELSPVGIATPYIGSALLIPDLSNPANWSSDQWVPQTIQEKRLLIYSIGTLDATTATQGLPSDIHVHIDQVTKELWAFAWVTFSAGVGRCKYYQCIVSSRSTIRNNTPIELEPHPFTFQALSMATTIAVTLGQQNISIPYSWDNPDEFIDGLLVRSYSGAWNAIMSITPSSRTASDYRPALPGLVAKVEKARVFVWLGIQLSVTLLSAIFLVLQVHFSKFPLLVDVALVSFYMDTSSLPESDRPCDSVNGALKFHEENSMLKVKVV</sequence>
<keyword evidence="1" id="KW-0472">Membrane</keyword>
<accession>A0A8H3GER2</accession>
<name>A0A8H3GER2_9AGAM</name>
<evidence type="ECO:0000256" key="1">
    <source>
        <dbReference type="SAM" id="Phobius"/>
    </source>
</evidence>
<dbReference type="OrthoDB" id="1875589at2759"/>
<dbReference type="Proteomes" id="UP000663846">
    <property type="component" value="Unassembled WGS sequence"/>
</dbReference>
<proteinExistence type="predicted"/>
<comment type="caution">
    <text evidence="2">The sequence shown here is derived from an EMBL/GenBank/DDBJ whole genome shotgun (WGS) entry which is preliminary data.</text>
</comment>